<accession>A0A8J5X3F3</accession>
<keyword evidence="2" id="KW-0812">Transmembrane</keyword>
<feature type="compositionally biased region" description="Basic and acidic residues" evidence="1">
    <location>
        <begin position="22"/>
        <end position="33"/>
    </location>
</feature>
<dbReference type="AlphaFoldDB" id="A0A8J5X3F3"/>
<comment type="caution">
    <text evidence="3">The sequence shown here is derived from an EMBL/GenBank/DDBJ whole genome shotgun (WGS) entry which is preliminary data.</text>
</comment>
<feature type="region of interest" description="Disordered" evidence="1">
    <location>
        <begin position="1"/>
        <end position="41"/>
    </location>
</feature>
<feature type="transmembrane region" description="Helical" evidence="2">
    <location>
        <begin position="377"/>
        <end position="399"/>
    </location>
</feature>
<keyword evidence="4" id="KW-1185">Reference proteome</keyword>
<evidence type="ECO:0000256" key="1">
    <source>
        <dbReference type="SAM" id="MobiDB-lite"/>
    </source>
</evidence>
<proteinExistence type="predicted"/>
<feature type="region of interest" description="Disordered" evidence="1">
    <location>
        <begin position="408"/>
        <end position="437"/>
    </location>
</feature>
<organism evidence="3 4">
    <name type="scientific">Diacronema lutheri</name>
    <name type="common">Unicellular marine alga</name>
    <name type="synonym">Monochrysis lutheri</name>
    <dbReference type="NCBI Taxonomy" id="2081491"/>
    <lineage>
        <taxon>Eukaryota</taxon>
        <taxon>Haptista</taxon>
        <taxon>Haptophyta</taxon>
        <taxon>Pavlovophyceae</taxon>
        <taxon>Pavlovales</taxon>
        <taxon>Pavlovaceae</taxon>
        <taxon>Diacronema</taxon>
    </lineage>
</organism>
<dbReference type="EMBL" id="JAGTXO010000072">
    <property type="protein sequence ID" value="KAG8457366.1"/>
    <property type="molecule type" value="Genomic_DNA"/>
</dbReference>
<evidence type="ECO:0000313" key="4">
    <source>
        <dbReference type="Proteomes" id="UP000751190"/>
    </source>
</evidence>
<reference evidence="3" key="1">
    <citation type="submission" date="2021-05" db="EMBL/GenBank/DDBJ databases">
        <title>The genome of the haptophyte Pavlova lutheri (Diacronema luteri, Pavlovales) - a model for lipid biosynthesis in eukaryotic algae.</title>
        <authorList>
            <person name="Hulatt C.J."/>
            <person name="Posewitz M.C."/>
        </authorList>
    </citation>
    <scope>NUCLEOTIDE SEQUENCE</scope>
    <source>
        <strain evidence="3">NIVA-4/92</strain>
    </source>
</reference>
<keyword evidence="2" id="KW-0472">Membrane</keyword>
<gene>
    <name evidence="3" type="ORF">KFE25_005047</name>
</gene>
<keyword evidence="2" id="KW-1133">Transmembrane helix</keyword>
<dbReference type="Proteomes" id="UP000751190">
    <property type="component" value="Unassembled WGS sequence"/>
</dbReference>
<feature type="transmembrane region" description="Helical" evidence="2">
    <location>
        <begin position="86"/>
        <end position="109"/>
    </location>
</feature>
<protein>
    <submittedName>
        <fullName evidence="3">Uncharacterized protein</fullName>
    </submittedName>
</protein>
<sequence>MSTSPPLEGDEPTTAGSALRGTWHDAEDGERAEPPLPPPPPPLPLRGVALARLRLAHVLLLLVFGAASLSALVLGCLWARTPGGRGWGAAMLCVLCGSALVSGWLALVWGEVEPLPTSPDSALATVLLGATLWLGRAASTPADQLRPAARLAALSTLADGSFRFAPLLFTLALAESADVPPPPLPALRASTALLALCACVGGLVPSAGGAPHDESRAEPARTRAESAGAALLVPAALGLRALALAFSREVGGEGGACATALAAVAAAAGARAVAVRCCAAPTPEVCTPGVGALAFGCVEAFALALSPQAYPVAAPPAVRLCAELAVGAVCACACAACLGASRGADWRPAVRSGARARGPPGALSLADRTEADAARRLALVGAVCACAALQACGAALLYARRARAELRPPWRRPGGGGKAGAPPDEPVTVRVGSFHLH</sequence>
<evidence type="ECO:0000313" key="3">
    <source>
        <dbReference type="EMBL" id="KAG8457366.1"/>
    </source>
</evidence>
<feature type="transmembrane region" description="Helical" evidence="2">
    <location>
        <begin position="121"/>
        <end position="139"/>
    </location>
</feature>
<evidence type="ECO:0000256" key="2">
    <source>
        <dbReference type="SAM" id="Phobius"/>
    </source>
</evidence>
<name>A0A8J5X3F3_DIALT</name>
<feature type="transmembrane region" description="Helical" evidence="2">
    <location>
        <begin position="55"/>
        <end position="79"/>
    </location>
</feature>